<comment type="caution">
    <text evidence="14">The sequence shown here is derived from an EMBL/GenBank/DDBJ whole genome shotgun (WGS) entry which is preliminary data.</text>
</comment>
<dbReference type="CDD" id="cd04725">
    <property type="entry name" value="OMP_decarboxylase_like"/>
    <property type="match status" value="1"/>
</dbReference>
<comment type="function">
    <text evidence="1">Catalyzes the condensation of ribulose 5-phosphate with formaldehyde to form 3-hexulose 6-phosphate.</text>
</comment>
<feature type="active site" description="For OMPdecase activity" evidence="11">
    <location>
        <position position="67"/>
    </location>
</feature>
<dbReference type="PROSITE" id="PS00156">
    <property type="entry name" value="OMPDECASE"/>
    <property type="match status" value="1"/>
</dbReference>
<keyword evidence="8 14" id="KW-0456">Lyase</keyword>
<organism evidence="14 15">
    <name type="scientific">Staphylococcus nepalensis</name>
    <dbReference type="NCBI Taxonomy" id="214473"/>
    <lineage>
        <taxon>Bacteria</taxon>
        <taxon>Bacillati</taxon>
        <taxon>Bacillota</taxon>
        <taxon>Bacilli</taxon>
        <taxon>Bacillales</taxon>
        <taxon>Staphylococcaceae</taxon>
        <taxon>Staphylococcus</taxon>
    </lineage>
</organism>
<dbReference type="InterPro" id="IPR014732">
    <property type="entry name" value="OMPdecase"/>
</dbReference>
<comment type="catalytic activity">
    <reaction evidence="10">
        <text>orotidine 5'-phosphate + H(+) = UMP + CO2</text>
        <dbReference type="Rhea" id="RHEA:11596"/>
        <dbReference type="ChEBI" id="CHEBI:15378"/>
        <dbReference type="ChEBI" id="CHEBI:16526"/>
        <dbReference type="ChEBI" id="CHEBI:57538"/>
        <dbReference type="ChEBI" id="CHEBI:57865"/>
        <dbReference type="EC" id="4.1.1.23"/>
    </reaction>
</comment>
<evidence type="ECO:0000256" key="11">
    <source>
        <dbReference type="PIRSR" id="PIRSR614732-1"/>
    </source>
</evidence>
<dbReference type="InterPro" id="IPR013785">
    <property type="entry name" value="Aldolase_TIM"/>
</dbReference>
<dbReference type="Proteomes" id="UP000240400">
    <property type="component" value="Unassembled WGS sequence"/>
</dbReference>
<dbReference type="EC" id="4.1.1.23" evidence="4"/>
<evidence type="ECO:0000256" key="10">
    <source>
        <dbReference type="ARBA" id="ARBA00049157"/>
    </source>
</evidence>
<comment type="pathway">
    <text evidence="3">Pyrimidine metabolism; UMP biosynthesis via de novo pathway; UMP from orotate: step 2/2.</text>
</comment>
<protein>
    <recommendedName>
        <fullName evidence="5">Orotidine 5'-phosphate decarboxylase</fullName>
        <ecNumber evidence="4">4.1.1.23</ecNumber>
    </recommendedName>
    <alternativeName>
        <fullName evidence="9">OMP decarboxylase</fullName>
    </alternativeName>
</protein>
<accession>A0A2T4S763</accession>
<proteinExistence type="predicted"/>
<dbReference type="RefSeq" id="WP_199194489.1">
    <property type="nucleotide sequence ID" value="NZ_PZHR01000170.1"/>
</dbReference>
<evidence type="ECO:0000256" key="8">
    <source>
        <dbReference type="ARBA" id="ARBA00023239"/>
    </source>
</evidence>
<evidence type="ECO:0000259" key="13">
    <source>
        <dbReference type="SMART" id="SM00934"/>
    </source>
</evidence>
<evidence type="ECO:0000256" key="7">
    <source>
        <dbReference type="ARBA" id="ARBA00022975"/>
    </source>
</evidence>
<comment type="function">
    <text evidence="2">Catalyzes the decarboxylation of orotidine 5'-monophosphate (OMP) to uridine 5'-monophosphate (UMP).</text>
</comment>
<dbReference type="InterPro" id="IPR001754">
    <property type="entry name" value="OMPdeCOase_dom"/>
</dbReference>
<dbReference type="InterPro" id="IPR011060">
    <property type="entry name" value="RibuloseP-bd_barrel"/>
</dbReference>
<name>A0A2T4S763_9STAP</name>
<evidence type="ECO:0000256" key="2">
    <source>
        <dbReference type="ARBA" id="ARBA00002356"/>
    </source>
</evidence>
<dbReference type="GO" id="GO:0006207">
    <property type="term" value="P:'de novo' pyrimidine nucleobase biosynthetic process"/>
    <property type="evidence" value="ECO:0007669"/>
    <property type="project" value="InterPro"/>
</dbReference>
<evidence type="ECO:0000256" key="1">
    <source>
        <dbReference type="ARBA" id="ARBA00002272"/>
    </source>
</evidence>
<evidence type="ECO:0000256" key="12">
    <source>
        <dbReference type="PIRSR" id="PIRSR614732-2"/>
    </source>
</evidence>
<dbReference type="InterPro" id="IPR018089">
    <property type="entry name" value="OMPdecase_AS"/>
</dbReference>
<evidence type="ECO:0000256" key="4">
    <source>
        <dbReference type="ARBA" id="ARBA00012321"/>
    </source>
</evidence>
<keyword evidence="6" id="KW-0210">Decarboxylase</keyword>
<gene>
    <name evidence="14" type="ORF">BUZ61_13405</name>
</gene>
<feature type="active site" description="For OMPdecase activity" evidence="11">
    <location>
        <position position="64"/>
    </location>
</feature>
<dbReference type="AlphaFoldDB" id="A0A2T4S763"/>
<dbReference type="PANTHER" id="PTHR32119:SF2">
    <property type="entry name" value="OROTIDINE 5'-PHOSPHATE DECARBOXYLASE"/>
    <property type="match status" value="1"/>
</dbReference>
<reference evidence="14 15" key="1">
    <citation type="journal article" date="2016" name="Front. Microbiol.">
        <title>Comprehensive Phylogenetic Analysis of Bovine Non-aureus Staphylococci Species Based on Whole-Genome Sequencing.</title>
        <authorList>
            <person name="Naushad S."/>
            <person name="Barkema H.W."/>
            <person name="Luby C."/>
            <person name="Condas L.A."/>
            <person name="Nobrega D.B."/>
            <person name="Carson D.A."/>
            <person name="De Buck J."/>
        </authorList>
    </citation>
    <scope>NUCLEOTIDE SEQUENCE [LARGE SCALE GENOMIC DNA]</scope>
    <source>
        <strain evidence="14 15">SNUC 4337</strain>
    </source>
</reference>
<dbReference type="GO" id="GO:0044205">
    <property type="term" value="P:'de novo' UMP biosynthetic process"/>
    <property type="evidence" value="ECO:0007669"/>
    <property type="project" value="UniProtKB-UniPathway"/>
</dbReference>
<evidence type="ECO:0000313" key="14">
    <source>
        <dbReference type="EMBL" id="PTK55990.1"/>
    </source>
</evidence>
<dbReference type="GO" id="GO:0004590">
    <property type="term" value="F:orotidine-5'-phosphate decarboxylase activity"/>
    <property type="evidence" value="ECO:0007669"/>
    <property type="project" value="UniProtKB-EC"/>
</dbReference>
<dbReference type="SMART" id="SM00934">
    <property type="entry name" value="OMPdecase"/>
    <property type="match status" value="1"/>
</dbReference>
<dbReference type="PANTHER" id="PTHR32119">
    <property type="entry name" value="OROTIDINE 5'-PHOSPHATE DECARBOXYLASE"/>
    <property type="match status" value="1"/>
</dbReference>
<keyword evidence="7" id="KW-0665">Pyrimidine biosynthesis</keyword>
<dbReference type="UniPathway" id="UPA00070">
    <property type="reaction ID" value="UER00120"/>
</dbReference>
<feature type="active site" description="For OMPdecase activity" evidence="11">
    <location>
        <position position="62"/>
    </location>
</feature>
<dbReference type="GO" id="GO:0005829">
    <property type="term" value="C:cytosol"/>
    <property type="evidence" value="ECO:0007669"/>
    <property type="project" value="TreeGrafter"/>
</dbReference>
<evidence type="ECO:0000256" key="9">
    <source>
        <dbReference type="ARBA" id="ARBA00033428"/>
    </source>
</evidence>
<evidence type="ECO:0000256" key="3">
    <source>
        <dbReference type="ARBA" id="ARBA00004861"/>
    </source>
</evidence>
<dbReference type="SUPFAM" id="SSF51366">
    <property type="entry name" value="Ribulose-phoshate binding barrel"/>
    <property type="match status" value="1"/>
</dbReference>
<feature type="binding site" evidence="12">
    <location>
        <position position="35"/>
    </location>
    <ligand>
        <name>substrate</name>
    </ligand>
</feature>
<feature type="domain" description="Orotidine 5'-phosphate decarboxylase" evidence="13">
    <location>
        <begin position="8"/>
        <end position="108"/>
    </location>
</feature>
<dbReference type="Gene3D" id="3.20.20.70">
    <property type="entry name" value="Aldolase class I"/>
    <property type="match status" value="1"/>
</dbReference>
<evidence type="ECO:0000313" key="15">
    <source>
        <dbReference type="Proteomes" id="UP000240400"/>
    </source>
</evidence>
<feature type="binding site" evidence="12">
    <location>
        <position position="14"/>
    </location>
    <ligand>
        <name>substrate</name>
    </ligand>
</feature>
<sequence>MANRNLPLPIIALDFATAEEVENFLDLFDEPLYIKIGMELYYQTGPELINKIKARGHQIFLDLKLHDIPNTVKQAMAGLGRLNVDLVNVHAAGGTEMMRQAVEGLRSVN</sequence>
<evidence type="ECO:0000256" key="5">
    <source>
        <dbReference type="ARBA" id="ARBA00021923"/>
    </source>
</evidence>
<dbReference type="Pfam" id="PF00215">
    <property type="entry name" value="OMPdecase"/>
    <property type="match status" value="1"/>
</dbReference>
<feature type="non-terminal residue" evidence="14">
    <location>
        <position position="109"/>
    </location>
</feature>
<evidence type="ECO:0000256" key="6">
    <source>
        <dbReference type="ARBA" id="ARBA00022793"/>
    </source>
</evidence>
<dbReference type="EMBL" id="PZHR01000170">
    <property type="protein sequence ID" value="PTK55990.1"/>
    <property type="molecule type" value="Genomic_DNA"/>
</dbReference>